<dbReference type="SUPFAM" id="SSF54236">
    <property type="entry name" value="Ubiquitin-like"/>
    <property type="match status" value="1"/>
</dbReference>
<dbReference type="Gene3D" id="2.30.29.30">
    <property type="entry name" value="Pleckstrin-homology domain (PH domain)/Phosphotyrosine-binding domain (PTB)"/>
    <property type="match status" value="1"/>
</dbReference>
<evidence type="ECO:0000313" key="4">
    <source>
        <dbReference type="EMBL" id="CAF3075230.1"/>
    </source>
</evidence>
<organism evidence="4 5">
    <name type="scientific">Rotaria socialis</name>
    <dbReference type="NCBI Taxonomy" id="392032"/>
    <lineage>
        <taxon>Eukaryota</taxon>
        <taxon>Metazoa</taxon>
        <taxon>Spiralia</taxon>
        <taxon>Gnathifera</taxon>
        <taxon>Rotifera</taxon>
        <taxon>Eurotatoria</taxon>
        <taxon>Bdelloidea</taxon>
        <taxon>Philodinida</taxon>
        <taxon>Philodinidae</taxon>
        <taxon>Rotaria</taxon>
    </lineage>
</organism>
<keyword evidence="1" id="KW-0175">Coiled coil</keyword>
<sequence>MFHRMFLRRSSMSSISEESERDDNDQIDDNLVRNKEYINGKQNQLSINLNVQNCLGDLNTLKEEIREAYEELSTLERQAQQKTSSTISNVNQENDLDILLGHLHKFEQRLDEKTRFHDEINSSKKKSISSSIIAQFNELDQTLVTLTNTLNNLEIELVDSGNSSSSSAISDLNGNHQVDSEEHFSDSGLSQSTDSISLPLISQQISNTSSILSCDTLKNTNGENQIRLALQKIHEANIKKLFVKIYNEDQSAKNILIDETMSVYQILILLFHKYHLRPTLNYSIVEDLPDLHLYRIFEDHQNLINDGLTYWARDTCNRICFQEHQNKYMIFEEPKTFFSISDKILDDIMTDVISIDTISLPDHITSTLYIKDKNRKLWKKYTCILRQSGIYQIPKSSSTKQDLVCLLKFDSNIQLYHANNWIESLRSPTSYGFALKPAHIQKKSNKYIHYLCAHTSDEYQRWINGIRIILCGFQLYKNYQQMTQVVDDEIDNLVNLLPNQHYFNFITSSSSSMHHSISSISSPISQIIYDATESHKTLIDIDSASTKYMSHSLDRFQESKASFARSSSFHSSLRYSKTNKNQQKAYRTKSISPLESSLNKNHGLLFKRSKSAKEISSRVSSTQRSKSHKLSSSSSIIPFINQCIQPDKTRIHMKPPKRPPPPIPPKSSSSISNHIYDSLQDTPLLNHENSRILPVSRLLSSGVTEL</sequence>
<dbReference type="PANTHER" id="PTHR11243">
    <property type="entry name" value="GROWTH FACTOR RECEPTOR-BOUND PROTEIN"/>
    <property type="match status" value="1"/>
</dbReference>
<feature type="domain" description="Ras-associating" evidence="3">
    <location>
        <begin position="239"/>
        <end position="300"/>
    </location>
</feature>
<evidence type="ECO:0000313" key="5">
    <source>
        <dbReference type="Proteomes" id="UP000663825"/>
    </source>
</evidence>
<dbReference type="PROSITE" id="PS50200">
    <property type="entry name" value="RA"/>
    <property type="match status" value="1"/>
</dbReference>
<dbReference type="InterPro" id="IPR029071">
    <property type="entry name" value="Ubiquitin-like_domsf"/>
</dbReference>
<dbReference type="GO" id="GO:0007165">
    <property type="term" value="P:signal transduction"/>
    <property type="evidence" value="ECO:0007669"/>
    <property type="project" value="InterPro"/>
</dbReference>
<dbReference type="Pfam" id="PF21989">
    <property type="entry name" value="RA_2"/>
    <property type="match status" value="1"/>
</dbReference>
<proteinExistence type="predicted"/>
<dbReference type="InterPro" id="IPR011993">
    <property type="entry name" value="PH-like_dom_sf"/>
</dbReference>
<evidence type="ECO:0000256" key="1">
    <source>
        <dbReference type="SAM" id="Coils"/>
    </source>
</evidence>
<dbReference type="Proteomes" id="UP000663825">
    <property type="component" value="Unassembled WGS sequence"/>
</dbReference>
<dbReference type="PANTHER" id="PTHR11243:SF23">
    <property type="entry name" value="LD06925P"/>
    <property type="match status" value="1"/>
</dbReference>
<feature type="region of interest" description="Disordered" evidence="2">
    <location>
        <begin position="1"/>
        <end position="27"/>
    </location>
</feature>
<gene>
    <name evidence="4" type="ORF">TIS948_LOCUS5324</name>
</gene>
<dbReference type="InterPro" id="IPR000159">
    <property type="entry name" value="RA_dom"/>
</dbReference>
<feature type="coiled-coil region" evidence="1">
    <location>
        <begin position="51"/>
        <end position="85"/>
    </location>
</feature>
<dbReference type="OrthoDB" id="6235964at2759"/>
<dbReference type="InterPro" id="IPR039664">
    <property type="entry name" value="GRB/APBB1IP"/>
</dbReference>
<evidence type="ECO:0000259" key="3">
    <source>
        <dbReference type="PROSITE" id="PS50200"/>
    </source>
</evidence>
<reference evidence="4" key="1">
    <citation type="submission" date="2021-02" db="EMBL/GenBank/DDBJ databases">
        <authorList>
            <person name="Nowell W R."/>
        </authorList>
    </citation>
    <scope>NUCLEOTIDE SEQUENCE</scope>
</reference>
<feature type="region of interest" description="Disordered" evidence="2">
    <location>
        <begin position="166"/>
        <end position="191"/>
    </location>
</feature>
<accession>A0A817MX52</accession>
<dbReference type="SUPFAM" id="SSF50729">
    <property type="entry name" value="PH domain-like"/>
    <property type="match status" value="1"/>
</dbReference>
<dbReference type="Gene3D" id="3.10.20.90">
    <property type="entry name" value="Phosphatidylinositol 3-kinase Catalytic Subunit, Chain A, domain 1"/>
    <property type="match status" value="1"/>
</dbReference>
<name>A0A817MX52_9BILA</name>
<dbReference type="EMBL" id="CAJNXB010000600">
    <property type="protein sequence ID" value="CAF3075230.1"/>
    <property type="molecule type" value="Genomic_DNA"/>
</dbReference>
<feature type="region of interest" description="Disordered" evidence="2">
    <location>
        <begin position="650"/>
        <end position="674"/>
    </location>
</feature>
<evidence type="ECO:0000256" key="2">
    <source>
        <dbReference type="SAM" id="MobiDB-lite"/>
    </source>
</evidence>
<dbReference type="AlphaFoldDB" id="A0A817MX52"/>
<feature type="compositionally biased region" description="Acidic residues" evidence="2">
    <location>
        <begin position="17"/>
        <end position="27"/>
    </location>
</feature>
<comment type="caution">
    <text evidence="4">The sequence shown here is derived from an EMBL/GenBank/DDBJ whole genome shotgun (WGS) entry which is preliminary data.</text>
</comment>
<protein>
    <recommendedName>
        <fullName evidence="3">Ras-associating domain-containing protein</fullName>
    </recommendedName>
</protein>